<dbReference type="PANTHER" id="PTHR12307:SF2">
    <property type="entry name" value="PROTEIN PHOSPHATASE 1 REGULATORY SUBUNIT 3A"/>
    <property type="match status" value="1"/>
</dbReference>
<feature type="region of interest" description="Disordered" evidence="1">
    <location>
        <begin position="1061"/>
        <end position="1084"/>
    </location>
</feature>
<keyword evidence="2" id="KW-0812">Transmembrane</keyword>
<dbReference type="PANTHER" id="PTHR12307">
    <property type="entry name" value="PROTEIN PHOSPHATASE 1 REGULATORY SUBUNIT"/>
    <property type="match status" value="1"/>
</dbReference>
<reference evidence="4" key="2">
    <citation type="submission" date="2025-09" db="UniProtKB">
        <authorList>
            <consortium name="Ensembl"/>
        </authorList>
    </citation>
    <scope>IDENTIFICATION</scope>
</reference>
<keyword evidence="2" id="KW-0472">Membrane</keyword>
<feature type="compositionally biased region" description="Basic and acidic residues" evidence="1">
    <location>
        <begin position="1066"/>
        <end position="1084"/>
    </location>
</feature>
<dbReference type="Pfam" id="PF03370">
    <property type="entry name" value="CBM_21"/>
    <property type="match status" value="1"/>
</dbReference>
<dbReference type="InterPro" id="IPR005036">
    <property type="entry name" value="CBM21_dom"/>
</dbReference>
<dbReference type="STRING" id="56723.ENSLBEP00000030298"/>
<dbReference type="Ensembl" id="ENSLBET00000031706.1">
    <property type="protein sequence ID" value="ENSLBEP00000030298.1"/>
    <property type="gene ID" value="ENSLBEG00000022892.1"/>
</dbReference>
<feature type="region of interest" description="Disordered" evidence="1">
    <location>
        <begin position="544"/>
        <end position="566"/>
    </location>
</feature>
<feature type="domain" description="CBM21" evidence="3">
    <location>
        <begin position="112"/>
        <end position="222"/>
    </location>
</feature>
<keyword evidence="2" id="KW-1133">Transmembrane helix</keyword>
<dbReference type="Gene3D" id="2.60.40.2440">
    <property type="entry name" value="Carbohydrate binding type-21 domain"/>
    <property type="match status" value="1"/>
</dbReference>
<accession>A0A3Q3GHP9</accession>
<dbReference type="InterPro" id="IPR050782">
    <property type="entry name" value="PP1_regulatory_subunit_3"/>
</dbReference>
<feature type="transmembrane region" description="Helical" evidence="2">
    <location>
        <begin position="1332"/>
        <end position="1352"/>
    </location>
</feature>
<feature type="compositionally biased region" description="Basic and acidic residues" evidence="1">
    <location>
        <begin position="971"/>
        <end position="983"/>
    </location>
</feature>
<evidence type="ECO:0000313" key="4">
    <source>
        <dbReference type="Ensembl" id="ENSLBEP00000030298.1"/>
    </source>
</evidence>
<protein>
    <recommendedName>
        <fullName evidence="3">CBM21 domain-containing protein</fullName>
    </recommendedName>
</protein>
<feature type="region of interest" description="Disordered" evidence="1">
    <location>
        <begin position="1235"/>
        <end position="1255"/>
    </location>
</feature>
<feature type="region of interest" description="Disordered" evidence="1">
    <location>
        <begin position="1267"/>
        <end position="1290"/>
    </location>
</feature>
<dbReference type="InParanoid" id="A0A3Q3GHP9"/>
<dbReference type="GO" id="GO:0000164">
    <property type="term" value="C:protein phosphatase type 1 complex"/>
    <property type="evidence" value="ECO:0007669"/>
    <property type="project" value="TreeGrafter"/>
</dbReference>
<feature type="compositionally biased region" description="Acidic residues" evidence="1">
    <location>
        <begin position="35"/>
        <end position="45"/>
    </location>
</feature>
<dbReference type="GO" id="GO:0005979">
    <property type="term" value="P:regulation of glycogen biosynthetic process"/>
    <property type="evidence" value="ECO:0007669"/>
    <property type="project" value="TreeGrafter"/>
</dbReference>
<dbReference type="CDD" id="cd22255">
    <property type="entry name" value="PBD_PPP1R3A"/>
    <property type="match status" value="1"/>
</dbReference>
<feature type="region of interest" description="Disordered" evidence="1">
    <location>
        <begin position="1"/>
        <end position="47"/>
    </location>
</feature>
<evidence type="ECO:0000259" key="3">
    <source>
        <dbReference type="PROSITE" id="PS51159"/>
    </source>
</evidence>
<evidence type="ECO:0000256" key="2">
    <source>
        <dbReference type="SAM" id="Phobius"/>
    </source>
</evidence>
<keyword evidence="5" id="KW-1185">Reference proteome</keyword>
<dbReference type="PROSITE" id="PS51159">
    <property type="entry name" value="CBM21"/>
    <property type="match status" value="1"/>
</dbReference>
<feature type="compositionally biased region" description="Polar residues" evidence="1">
    <location>
        <begin position="1276"/>
        <end position="1285"/>
    </location>
</feature>
<feature type="compositionally biased region" description="Polar residues" evidence="1">
    <location>
        <begin position="550"/>
        <end position="566"/>
    </location>
</feature>
<feature type="compositionally biased region" description="Basic and acidic residues" evidence="1">
    <location>
        <begin position="1244"/>
        <end position="1255"/>
    </location>
</feature>
<evidence type="ECO:0000313" key="5">
    <source>
        <dbReference type="Proteomes" id="UP000261660"/>
    </source>
</evidence>
<evidence type="ECO:0000256" key="1">
    <source>
        <dbReference type="SAM" id="MobiDB-lite"/>
    </source>
</evidence>
<dbReference type="Proteomes" id="UP000261660">
    <property type="component" value="Unplaced"/>
</dbReference>
<reference evidence="4" key="1">
    <citation type="submission" date="2025-08" db="UniProtKB">
        <authorList>
            <consortium name="Ensembl"/>
        </authorList>
    </citation>
    <scope>IDENTIFICATION</scope>
</reference>
<dbReference type="GO" id="GO:0008157">
    <property type="term" value="F:protein phosphatase 1 binding"/>
    <property type="evidence" value="ECO:0007669"/>
    <property type="project" value="TreeGrafter"/>
</dbReference>
<name>A0A3Q3GHP9_9LABR</name>
<dbReference type="InterPro" id="IPR038175">
    <property type="entry name" value="CBM21_dom_sf"/>
</dbReference>
<organism evidence="4 5">
    <name type="scientific">Labrus bergylta</name>
    <name type="common">ballan wrasse</name>
    <dbReference type="NCBI Taxonomy" id="56723"/>
    <lineage>
        <taxon>Eukaryota</taxon>
        <taxon>Metazoa</taxon>
        <taxon>Chordata</taxon>
        <taxon>Craniata</taxon>
        <taxon>Vertebrata</taxon>
        <taxon>Euteleostomi</taxon>
        <taxon>Actinopterygii</taxon>
        <taxon>Neopterygii</taxon>
        <taxon>Teleostei</taxon>
        <taxon>Neoteleostei</taxon>
        <taxon>Acanthomorphata</taxon>
        <taxon>Eupercaria</taxon>
        <taxon>Labriformes</taxon>
        <taxon>Labridae</taxon>
        <taxon>Labrus</taxon>
    </lineage>
</organism>
<proteinExistence type="predicted"/>
<dbReference type="GeneTree" id="ENSGT00940000157682"/>
<sequence>MEALHMQPFEEKVLMLEDQEQDESSGQKEGGMEASDAESDDDSEPEPPLVVQRKVSFADAFGLNLVSVKEFDNADVTESEVNQDLVSEATHPLEEFYISCLFTVPSCSEELDQRLQAQMVELESIELLPGTSMLRGNIRVVNLCFDKSVYARMTLDRWTSYFDLLAEYVPGSSDRKTDRFTFKYTLIPPFEKEGTRVEFCLRYQTSEGTFWANNNRINYVLFCHQRGHVREQRPPAQEESCNYRSKRSCLKANWRGSTQEKALETSYTSTVIAEGEAAHKARKAALKTKDSAEIKSELCHEEHQPLVASIKSRQRATRLARVQEQLAKRRQQVPKAYSHDSAKGQERFQPLTPTLVDTAGFPHGHPKKKPSNHTPQVLTYHQIPLLTLDWNNDKIQQWGSANIDDIWTGRTKTPLLKASAENMEVTPSNNHMWETFSSGTDDTIDKGSSVCDEWQSFLNGTSFTDHFDVPESEWLQTATSVSPSKDNEPKAQYVSSSQTHVFQVGTDPPTTFNSHTSVACHMLSNSRQTSLASVALNMDDHQPAEACVSSPRNDNTATQEASQRSQTNLVTDTLQEFSLKGVTPVSEGCVDGLTECHEHAMWEREREGIMGGAEGIERAEHTADLVTGSGESETTRLIEMPESQNASAVDRISQGARLDVGLSSSKESEVTGNAMDDTLAFQETIKQGTKHGERFVLPTSRQEEEKGIMNNCIANEVSAMVQVFRPQKTEGCEISQRYADEKYREEFRLNQNSENPLLQENESSEIEIRPAQLGLDKFNPNQMCEDNFKESQMRAGQFRLDKIENLEVYNLTGVESTFCTSCGETERLMGAEAEIIKVLNEELYQYKALQLNPSRQGDNTFILSVHEKQSRPIQATKELCYQENGLESKTGEHSLDSNQKEEGTSLRCHGIIEEQQEKNISAQTRHTVEQSDMMKAFHDHDTIRSFPTDKCNPNALEVSENKWNHLQGDMKGQKEDVGNETKTEQVTAKETVGKADSSTELQHQSELLEIIEGDMSQRDKDERGSIGKLKIEAQGELMDNEENPQGEKKNAPAILEEQELSAEVESSPHVECKKLSEGTKEPIKAESTKTIEAMELELEEMSVERFGEDLVKRIWEEVFGEKVQACKRDTDITNGTGDKSADIPDSPQICHLLKDSNNAFDLGIELPMDPNLSTSQDLEQTLVLECNESSSKEGSKSLSKTEQTYFLSRDSQAQTDLTLSAHLSQDLNPILAAKSQQSLTEPAESSRKDNENDTQIKGRAVVYKETVRQTEESRVTNKGSFNQSSHESHRVPQKLEESDLLVWWSMIYILSHYITRLVVCAFLVAGFFVMVFLYDFPLSLALYIFSMCYLFSQWKRQVTTNKGMVG</sequence>
<feature type="region of interest" description="Disordered" evidence="1">
    <location>
        <begin position="969"/>
        <end position="1001"/>
    </location>
</feature>
<dbReference type="GO" id="GO:2001069">
    <property type="term" value="F:glycogen binding"/>
    <property type="evidence" value="ECO:0007669"/>
    <property type="project" value="TreeGrafter"/>
</dbReference>